<organism evidence="1 2">
    <name type="scientific">Lactuca sativa</name>
    <name type="common">Garden lettuce</name>
    <dbReference type="NCBI Taxonomy" id="4236"/>
    <lineage>
        <taxon>Eukaryota</taxon>
        <taxon>Viridiplantae</taxon>
        <taxon>Streptophyta</taxon>
        <taxon>Embryophyta</taxon>
        <taxon>Tracheophyta</taxon>
        <taxon>Spermatophyta</taxon>
        <taxon>Magnoliopsida</taxon>
        <taxon>eudicotyledons</taxon>
        <taxon>Gunneridae</taxon>
        <taxon>Pentapetalae</taxon>
        <taxon>asterids</taxon>
        <taxon>campanulids</taxon>
        <taxon>Asterales</taxon>
        <taxon>Asteraceae</taxon>
        <taxon>Cichorioideae</taxon>
        <taxon>Cichorieae</taxon>
        <taxon>Lactucinae</taxon>
        <taxon>Lactuca</taxon>
    </lineage>
</organism>
<evidence type="ECO:0000313" key="2">
    <source>
        <dbReference type="Proteomes" id="UP000235145"/>
    </source>
</evidence>
<accession>A0A9R1XC14</accession>
<name>A0A9R1XC14_LACSA</name>
<dbReference type="EMBL" id="NBSK02000005">
    <property type="protein sequence ID" value="KAJ0204904.1"/>
    <property type="molecule type" value="Genomic_DNA"/>
</dbReference>
<reference evidence="1 2" key="1">
    <citation type="journal article" date="2017" name="Nat. Commun.">
        <title>Genome assembly with in vitro proximity ligation data and whole-genome triplication in lettuce.</title>
        <authorList>
            <person name="Reyes-Chin-Wo S."/>
            <person name="Wang Z."/>
            <person name="Yang X."/>
            <person name="Kozik A."/>
            <person name="Arikit S."/>
            <person name="Song C."/>
            <person name="Xia L."/>
            <person name="Froenicke L."/>
            <person name="Lavelle D.O."/>
            <person name="Truco M.J."/>
            <person name="Xia R."/>
            <person name="Zhu S."/>
            <person name="Xu C."/>
            <person name="Xu H."/>
            <person name="Xu X."/>
            <person name="Cox K."/>
            <person name="Korf I."/>
            <person name="Meyers B.C."/>
            <person name="Michelmore R.W."/>
        </authorList>
    </citation>
    <scope>NUCLEOTIDE SEQUENCE [LARGE SCALE GENOMIC DNA]</scope>
    <source>
        <strain evidence="2">cv. Salinas</strain>
        <tissue evidence="1">Seedlings</tissue>
    </source>
</reference>
<comment type="caution">
    <text evidence="1">The sequence shown here is derived from an EMBL/GenBank/DDBJ whole genome shotgun (WGS) entry which is preliminary data.</text>
</comment>
<proteinExistence type="predicted"/>
<sequence>MNVIMVDGKVLRINSTKVQFENEHFRYDVWVAKKRSWNLFLEPVVILLINPKGKSKNIDDANRSIADWLSTGKDNEIIIMPYNPRHWVLSELDMKLATTIIMIPRVLAM</sequence>
<dbReference type="Proteomes" id="UP000235145">
    <property type="component" value="Unassembled WGS sequence"/>
</dbReference>
<dbReference type="AlphaFoldDB" id="A0A9R1XC14"/>
<evidence type="ECO:0000313" key="1">
    <source>
        <dbReference type="EMBL" id="KAJ0204904.1"/>
    </source>
</evidence>
<gene>
    <name evidence="1" type="ORF">LSAT_V11C500265430</name>
</gene>
<protein>
    <submittedName>
        <fullName evidence="1">Uncharacterized protein</fullName>
    </submittedName>
</protein>
<keyword evidence="2" id="KW-1185">Reference proteome</keyword>